<dbReference type="Pfam" id="PF18564">
    <property type="entry name" value="Glyco_hydro_5_C"/>
    <property type="match status" value="1"/>
</dbReference>
<evidence type="ECO:0000259" key="5">
    <source>
        <dbReference type="Pfam" id="PF00150"/>
    </source>
</evidence>
<dbReference type="InterPro" id="IPR052066">
    <property type="entry name" value="Glycosphingolipid_Hydrolases"/>
</dbReference>
<dbReference type="PANTHER" id="PTHR31308">
    <property type="match status" value="1"/>
</dbReference>
<evidence type="ECO:0000256" key="2">
    <source>
        <dbReference type="ARBA" id="ARBA00022801"/>
    </source>
</evidence>
<dbReference type="PROSITE" id="PS00659">
    <property type="entry name" value="GLYCOSYL_HYDROL_F5"/>
    <property type="match status" value="1"/>
</dbReference>
<dbReference type="GO" id="GO:0016042">
    <property type="term" value="P:lipid catabolic process"/>
    <property type="evidence" value="ECO:0007669"/>
    <property type="project" value="UniProtKB-ARBA"/>
</dbReference>
<reference evidence="7" key="1">
    <citation type="submission" date="2022-07" db="EMBL/GenBank/DDBJ databases">
        <title>Genome analysis of Parmales, a sister group of diatoms, reveals the evolutionary specialization of diatoms from phago-mixotrophs to photoautotrophs.</title>
        <authorList>
            <person name="Ban H."/>
            <person name="Sato S."/>
            <person name="Yoshikawa S."/>
            <person name="Kazumasa Y."/>
            <person name="Nakamura Y."/>
            <person name="Ichinomiya M."/>
            <person name="Saitoh K."/>
            <person name="Sato N."/>
            <person name="Blanc-Mathieu R."/>
            <person name="Endo H."/>
            <person name="Kuwata A."/>
            <person name="Ogata H."/>
        </authorList>
    </citation>
    <scope>NUCLEOTIDE SEQUENCE</scope>
</reference>
<dbReference type="OrthoDB" id="187430at2759"/>
<dbReference type="Gene3D" id="3.20.20.80">
    <property type="entry name" value="Glycosidases"/>
    <property type="match status" value="1"/>
</dbReference>
<evidence type="ECO:0000313" key="8">
    <source>
        <dbReference type="Proteomes" id="UP001165082"/>
    </source>
</evidence>
<dbReference type="Pfam" id="PF00150">
    <property type="entry name" value="Cellulase"/>
    <property type="match status" value="2"/>
</dbReference>
<keyword evidence="3 4" id="KW-0326">Glycosidase</keyword>
<protein>
    <recommendedName>
        <fullName evidence="9">Endoglycoceramidase</fullName>
    </recommendedName>
</protein>
<comment type="caution">
    <text evidence="7">The sequence shown here is derived from an EMBL/GenBank/DDBJ whole genome shotgun (WGS) entry which is preliminary data.</text>
</comment>
<dbReference type="InterPro" id="IPR041036">
    <property type="entry name" value="GH5_C"/>
</dbReference>
<dbReference type="GO" id="GO:0004553">
    <property type="term" value="F:hydrolase activity, hydrolyzing O-glycosyl compounds"/>
    <property type="evidence" value="ECO:0007669"/>
    <property type="project" value="InterPro"/>
</dbReference>
<dbReference type="InterPro" id="IPR017853">
    <property type="entry name" value="GH"/>
</dbReference>
<keyword evidence="8" id="KW-1185">Reference proteome</keyword>
<evidence type="ECO:0000256" key="1">
    <source>
        <dbReference type="ARBA" id="ARBA00005641"/>
    </source>
</evidence>
<dbReference type="GO" id="GO:0000272">
    <property type="term" value="P:polysaccharide catabolic process"/>
    <property type="evidence" value="ECO:0007669"/>
    <property type="project" value="InterPro"/>
</dbReference>
<dbReference type="PANTHER" id="PTHR31308:SF3">
    <property type="entry name" value="ENDOGLYCOCERAMIDASE"/>
    <property type="match status" value="1"/>
</dbReference>
<evidence type="ECO:0000256" key="3">
    <source>
        <dbReference type="ARBA" id="ARBA00023295"/>
    </source>
</evidence>
<comment type="similarity">
    <text evidence="1 4">Belongs to the glycosyl hydrolase 5 (cellulase A) family.</text>
</comment>
<proteinExistence type="inferred from homology"/>
<dbReference type="GO" id="GO:1901136">
    <property type="term" value="P:carbohydrate derivative catabolic process"/>
    <property type="evidence" value="ECO:0007669"/>
    <property type="project" value="UniProtKB-ARBA"/>
</dbReference>
<dbReference type="InterPro" id="IPR018087">
    <property type="entry name" value="Glyco_hydro_5_CS"/>
</dbReference>
<dbReference type="InterPro" id="IPR001547">
    <property type="entry name" value="Glyco_hydro_5"/>
</dbReference>
<name>A0A9W7A2V2_9STRA</name>
<evidence type="ECO:0008006" key="9">
    <source>
        <dbReference type="Google" id="ProtNLM"/>
    </source>
</evidence>
<dbReference type="Proteomes" id="UP001165082">
    <property type="component" value="Unassembled WGS sequence"/>
</dbReference>
<feature type="domain" description="Glycoside hydrolase family 5 C-terminal" evidence="6">
    <location>
        <begin position="423"/>
        <end position="510"/>
    </location>
</feature>
<feature type="domain" description="Glycoside hydrolase family 5" evidence="5">
    <location>
        <begin position="177"/>
        <end position="350"/>
    </location>
</feature>
<dbReference type="SUPFAM" id="SSF51445">
    <property type="entry name" value="(Trans)glycosidases"/>
    <property type="match status" value="1"/>
</dbReference>
<dbReference type="AlphaFoldDB" id="A0A9W7A2V2"/>
<dbReference type="Gene3D" id="2.60.40.1180">
    <property type="entry name" value="Golgi alpha-mannosidase II"/>
    <property type="match status" value="1"/>
</dbReference>
<evidence type="ECO:0000313" key="7">
    <source>
        <dbReference type="EMBL" id="GMH61658.1"/>
    </source>
</evidence>
<dbReference type="EMBL" id="BRXZ01002416">
    <property type="protein sequence ID" value="GMH61658.1"/>
    <property type="molecule type" value="Genomic_DNA"/>
</dbReference>
<dbReference type="InterPro" id="IPR013780">
    <property type="entry name" value="Glyco_hydro_b"/>
</dbReference>
<gene>
    <name evidence="7" type="ORF">TrRE_jg3995</name>
</gene>
<feature type="domain" description="Glycoside hydrolase family 5" evidence="5">
    <location>
        <begin position="47"/>
        <end position="123"/>
    </location>
</feature>
<evidence type="ECO:0000256" key="4">
    <source>
        <dbReference type="RuleBase" id="RU361153"/>
    </source>
</evidence>
<keyword evidence="2 4" id="KW-0378">Hydrolase</keyword>
<evidence type="ECO:0000259" key="6">
    <source>
        <dbReference type="Pfam" id="PF18564"/>
    </source>
</evidence>
<accession>A0A9W7A2V2</accession>
<sequence>MLASVALDSGVFVDPVGRELLFHGTNAIVKGPPWYPEWKSFSRDISMAEEDFVLMEELGMNVLRLGVMWPGVEPLEGHYNETYLDQIEEIVNLGSQHGIYTLLDMHQDGLSEFFCGEGLPTWAVRHTDYFTADKHGYPFPFDSPMGEGDFYVEEDLPTKPTIPTRASCSTKNQGPGWHEPTMASANAYEAFYQNVDGMLDAWANMWAHVVERFEGNDSVLGVELINEPFAGDLYRNPLLMVPRPNPGNADRINLQPAYEIASEKIREVDKERLVFFDGVTWGDLGSGFSEAPGGQEYANKTVLGFHYYAPPQLDPSKGHSALQFKAQQRISKKLGAGTFLTETSQPDLTKEDSDGFSLLGGIGDAADATLSSWAGYEWKSFCREGAGGSTESQMGEWGACKTGYSRNFNADRPEDDFMIANGRTFARAVAGKKESMYYDVDTKNFTLIYRVNEVSKMHETEIFASPLIYPEGLSVHVEGAGAEGVWEEETGKVSVRVGGDAREGEKVTVTLGRK</sequence>
<organism evidence="7 8">
    <name type="scientific">Triparma retinervis</name>
    <dbReference type="NCBI Taxonomy" id="2557542"/>
    <lineage>
        <taxon>Eukaryota</taxon>
        <taxon>Sar</taxon>
        <taxon>Stramenopiles</taxon>
        <taxon>Ochrophyta</taxon>
        <taxon>Bolidophyceae</taxon>
        <taxon>Parmales</taxon>
        <taxon>Triparmaceae</taxon>
        <taxon>Triparma</taxon>
    </lineage>
</organism>